<keyword evidence="2" id="KW-1003">Cell membrane</keyword>
<dbReference type="PANTHER" id="PTHR30572:SF4">
    <property type="entry name" value="ABC TRANSPORTER PERMEASE YTRF"/>
    <property type="match status" value="1"/>
</dbReference>
<evidence type="ECO:0000256" key="5">
    <source>
        <dbReference type="ARBA" id="ARBA00023136"/>
    </source>
</evidence>
<evidence type="ECO:0000256" key="7">
    <source>
        <dbReference type="SAM" id="Phobius"/>
    </source>
</evidence>
<keyword evidence="4 7" id="KW-1133">Transmembrane helix</keyword>
<protein>
    <submittedName>
        <fullName evidence="10">ABC transporter permease</fullName>
    </submittedName>
</protein>
<accession>A0ABQ4IIT4</accession>
<reference evidence="10 11" key="1">
    <citation type="submission" date="2021-01" db="EMBL/GenBank/DDBJ databases">
        <title>Whole genome shotgun sequence of Verrucosispora gifhornensis NBRC 16317.</title>
        <authorList>
            <person name="Komaki H."/>
            <person name="Tamura T."/>
        </authorList>
    </citation>
    <scope>NUCLEOTIDE SEQUENCE [LARGE SCALE GENOMIC DNA]</scope>
    <source>
        <strain evidence="10 11">NBRC 16317</strain>
    </source>
</reference>
<dbReference type="PANTHER" id="PTHR30572">
    <property type="entry name" value="MEMBRANE COMPONENT OF TRANSPORTER-RELATED"/>
    <property type="match status" value="1"/>
</dbReference>
<feature type="transmembrane region" description="Helical" evidence="7">
    <location>
        <begin position="379"/>
        <end position="402"/>
    </location>
</feature>
<evidence type="ECO:0000256" key="3">
    <source>
        <dbReference type="ARBA" id="ARBA00022692"/>
    </source>
</evidence>
<comment type="subcellular location">
    <subcellularLocation>
        <location evidence="1">Cell membrane</location>
        <topology evidence="1">Multi-pass membrane protein</topology>
    </subcellularLocation>
</comment>
<gene>
    <name evidence="10" type="ORF">Vgi01_45120</name>
</gene>
<evidence type="ECO:0000256" key="4">
    <source>
        <dbReference type="ARBA" id="ARBA00022989"/>
    </source>
</evidence>
<feature type="transmembrane region" description="Helical" evidence="7">
    <location>
        <begin position="338"/>
        <end position="367"/>
    </location>
</feature>
<evidence type="ECO:0000313" key="11">
    <source>
        <dbReference type="Proteomes" id="UP000647860"/>
    </source>
</evidence>
<evidence type="ECO:0000259" key="8">
    <source>
        <dbReference type="Pfam" id="PF02687"/>
    </source>
</evidence>
<evidence type="ECO:0000259" key="9">
    <source>
        <dbReference type="Pfam" id="PF12704"/>
    </source>
</evidence>
<dbReference type="Proteomes" id="UP000647860">
    <property type="component" value="Unassembled WGS sequence"/>
</dbReference>
<keyword evidence="5 7" id="KW-0472">Membrane</keyword>
<sequence length="412" mass="43496">MRTRRRKERDEIGRLGIERSRLDIRDLFREASVSVLSNPGRSLVTVVGTILGAAAFVASLGLGSTLNQQVSTAFDLRRATEVLVEPEDQATTDGWLQDAAIGRLTRLNGVVAAGRRVSLGERPMRRMIDLRQSSTGVPVIGADPSALQVMAPRLTVGRSFGEFHERHATPVVMLSTTVARQLGIHRTGVAVFVADQAHTVVGIFHDVERRPEAMAAAIVPYSAAERLDQSGASQPAKRDVLVETSPGAAQLIGRQAPLALRPEAPAELRAVAPPDPRTLRQEIEGSTTRTTLLISGVALLMGTISIGNAATSGVAQRTGEIGLRRAVGARRRHIFGQLVLETTVLGGLGGAVGALLGVLTISIVSVVNGWTPAVEIRSALFACTASTIAGLLAGLVPAARAARIPPVQALQR</sequence>
<keyword evidence="3 7" id="KW-0812">Transmembrane</keyword>
<evidence type="ECO:0000256" key="2">
    <source>
        <dbReference type="ARBA" id="ARBA00022475"/>
    </source>
</evidence>
<feature type="domain" description="ABC3 transporter permease C-terminal" evidence="8">
    <location>
        <begin position="293"/>
        <end position="406"/>
    </location>
</feature>
<comment type="caution">
    <text evidence="10">The sequence shown here is derived from an EMBL/GenBank/DDBJ whole genome shotgun (WGS) entry which is preliminary data.</text>
</comment>
<feature type="transmembrane region" description="Helical" evidence="7">
    <location>
        <begin position="43"/>
        <end position="62"/>
    </location>
</feature>
<dbReference type="InterPro" id="IPR050250">
    <property type="entry name" value="Macrolide_Exporter_MacB"/>
</dbReference>
<evidence type="ECO:0000313" key="10">
    <source>
        <dbReference type="EMBL" id="GIJ17828.1"/>
    </source>
</evidence>
<feature type="domain" description="MacB-like periplasmic core" evidence="9">
    <location>
        <begin position="42"/>
        <end position="249"/>
    </location>
</feature>
<dbReference type="InterPro" id="IPR003838">
    <property type="entry name" value="ABC3_permease_C"/>
</dbReference>
<dbReference type="RefSeq" id="WP_204292265.1">
    <property type="nucleotide sequence ID" value="NZ_BOPA01000033.1"/>
</dbReference>
<keyword evidence="11" id="KW-1185">Reference proteome</keyword>
<evidence type="ECO:0000256" key="6">
    <source>
        <dbReference type="ARBA" id="ARBA00038076"/>
    </source>
</evidence>
<dbReference type="InterPro" id="IPR025857">
    <property type="entry name" value="MacB_PCD"/>
</dbReference>
<name>A0ABQ4IIT4_9ACTN</name>
<organism evidence="10 11">
    <name type="scientific">Micromonospora gifhornensis</name>
    <dbReference type="NCBI Taxonomy" id="84594"/>
    <lineage>
        <taxon>Bacteria</taxon>
        <taxon>Bacillati</taxon>
        <taxon>Actinomycetota</taxon>
        <taxon>Actinomycetes</taxon>
        <taxon>Micromonosporales</taxon>
        <taxon>Micromonosporaceae</taxon>
        <taxon>Micromonospora</taxon>
    </lineage>
</organism>
<dbReference type="Pfam" id="PF02687">
    <property type="entry name" value="FtsX"/>
    <property type="match status" value="1"/>
</dbReference>
<proteinExistence type="inferred from homology"/>
<evidence type="ECO:0000256" key="1">
    <source>
        <dbReference type="ARBA" id="ARBA00004651"/>
    </source>
</evidence>
<comment type="similarity">
    <text evidence="6">Belongs to the ABC-4 integral membrane protein family.</text>
</comment>
<dbReference type="Pfam" id="PF12704">
    <property type="entry name" value="MacB_PCD"/>
    <property type="match status" value="1"/>
</dbReference>
<dbReference type="EMBL" id="BOPA01000033">
    <property type="protein sequence ID" value="GIJ17828.1"/>
    <property type="molecule type" value="Genomic_DNA"/>
</dbReference>